<evidence type="ECO:0000259" key="1">
    <source>
        <dbReference type="PROSITE" id="PS50853"/>
    </source>
</evidence>
<dbReference type="SUPFAM" id="SSF49265">
    <property type="entry name" value="Fibronectin type III"/>
    <property type="match status" value="1"/>
</dbReference>
<protein>
    <recommendedName>
        <fullName evidence="1">Fibronectin type-III domain-containing protein</fullName>
    </recommendedName>
</protein>
<dbReference type="Gene3D" id="2.60.120.560">
    <property type="entry name" value="Exo-inulinase, domain 1"/>
    <property type="match status" value="2"/>
</dbReference>
<dbReference type="RefSeq" id="WP_014371559.1">
    <property type="nucleotide sequence ID" value="NC_016935.1"/>
</dbReference>
<dbReference type="PANTHER" id="PTHR24099">
    <property type="entry name" value="E3 UBIQUITIN-PROTEIN LIGASE TRIM36-RELATED"/>
    <property type="match status" value="1"/>
</dbReference>
<dbReference type="SMART" id="SM00060">
    <property type="entry name" value="FN3"/>
    <property type="match status" value="2"/>
</dbReference>
<dbReference type="Gene3D" id="3.40.50.1110">
    <property type="entry name" value="SGNH hydrolase"/>
    <property type="match status" value="1"/>
</dbReference>
<evidence type="ECO:0000313" key="2">
    <source>
        <dbReference type="EMBL" id="AFC32123.1"/>
    </source>
</evidence>
<feature type="domain" description="Fibronectin type-III" evidence="1">
    <location>
        <begin position="549"/>
        <end position="639"/>
    </location>
</feature>
<feature type="domain" description="Fibronectin type-III" evidence="1">
    <location>
        <begin position="243"/>
        <end position="333"/>
    </location>
</feature>
<dbReference type="Gene3D" id="2.60.40.10">
    <property type="entry name" value="Immunoglobulins"/>
    <property type="match status" value="2"/>
</dbReference>
<dbReference type="Proteomes" id="UP000007523">
    <property type="component" value="Chromosome"/>
</dbReference>
<dbReference type="InterPro" id="IPR013830">
    <property type="entry name" value="SGNH_hydro"/>
</dbReference>
<gene>
    <name evidence="2" type="ORF">PM3016_5423</name>
</gene>
<keyword evidence="3" id="KW-1185">Reference proteome</keyword>
<dbReference type="CDD" id="cd00063">
    <property type="entry name" value="FN3"/>
    <property type="match status" value="2"/>
</dbReference>
<dbReference type="InterPro" id="IPR003961">
    <property type="entry name" value="FN3_dom"/>
</dbReference>
<reference evidence="2 3" key="1">
    <citation type="journal article" date="2012" name="J. Bacteriol.">
        <title>Complete Genome Sequence of Paenibacillus mucilaginosus 3016, a Bacterium Functional as Microbial Fertilizer.</title>
        <authorList>
            <person name="Ma M."/>
            <person name="Wang Z."/>
            <person name="Li L."/>
            <person name="Jiang X."/>
            <person name="Guan D."/>
            <person name="Cao F."/>
            <person name="Chen H."/>
            <person name="Wang X."/>
            <person name="Shen D."/>
            <person name="Du B."/>
            <person name="Li J."/>
        </authorList>
    </citation>
    <scope>NUCLEOTIDE SEQUENCE [LARGE SCALE GENOMIC DNA]</scope>
    <source>
        <strain evidence="2 3">3016</strain>
    </source>
</reference>
<name>H6NDS4_9BACL</name>
<dbReference type="InterPro" id="IPR036514">
    <property type="entry name" value="SGNH_hydro_sf"/>
</dbReference>
<dbReference type="AlphaFoldDB" id="H6NDS4"/>
<dbReference type="EMBL" id="CP003235">
    <property type="protein sequence ID" value="AFC32123.1"/>
    <property type="molecule type" value="Genomic_DNA"/>
</dbReference>
<dbReference type="STRING" id="1116391.PM3016_5423"/>
<dbReference type="InterPro" id="IPR050617">
    <property type="entry name" value="E3_ligase_FN3/SPRY"/>
</dbReference>
<evidence type="ECO:0000313" key="3">
    <source>
        <dbReference type="Proteomes" id="UP000007523"/>
    </source>
</evidence>
<dbReference type="PANTHER" id="PTHR24099:SF11">
    <property type="entry name" value="FIBRONECTIN TYPE III DOMAIN-CONTAINING 3BA-RELATED"/>
    <property type="match status" value="1"/>
</dbReference>
<dbReference type="Pfam" id="PF13472">
    <property type="entry name" value="Lipase_GDSL_2"/>
    <property type="match status" value="1"/>
</dbReference>
<proteinExistence type="predicted"/>
<accession>H6NDS4</accession>
<dbReference type="Pfam" id="PF00041">
    <property type="entry name" value="fn3"/>
    <property type="match status" value="2"/>
</dbReference>
<dbReference type="CDD" id="cd00229">
    <property type="entry name" value="SGNH_hydrolase"/>
    <property type="match status" value="1"/>
</dbReference>
<dbReference type="SUPFAM" id="SSF52266">
    <property type="entry name" value="SGNH hydrolase"/>
    <property type="match status" value="1"/>
</dbReference>
<dbReference type="InterPro" id="IPR013783">
    <property type="entry name" value="Ig-like_fold"/>
</dbReference>
<dbReference type="PROSITE" id="PS50853">
    <property type="entry name" value="FN3"/>
    <property type="match status" value="2"/>
</dbReference>
<dbReference type="KEGG" id="pmq:PM3016_5423"/>
<organism evidence="2 3">
    <name type="scientific">Paenibacillus mucilaginosus 3016</name>
    <dbReference type="NCBI Taxonomy" id="1116391"/>
    <lineage>
        <taxon>Bacteria</taxon>
        <taxon>Bacillati</taxon>
        <taxon>Bacillota</taxon>
        <taxon>Bacilli</taxon>
        <taxon>Bacillales</taxon>
        <taxon>Paenibacillaceae</taxon>
        <taxon>Paenibacillus</taxon>
    </lineage>
</organism>
<dbReference type="InterPro" id="IPR036116">
    <property type="entry name" value="FN3_sf"/>
</dbReference>
<sequence length="841" mass="88344">MRSVTGVIEGVGGDGGGVIIAQPFKGKKIILIGNSVVAEVDVPDGQGWSTKLAAKSGATVIKYGYPGKPWSWKTALGATNTSIYSNRNSWDRTGDVYILYSGGNDPRLRIKKGVYTDTTTDDNHMGTIRATVNLIRSWNPNAIVVIAISLPRDGPPEDLVRNEDKNELGNSLMDHNAEARLLAYDMKCPVWDMFGIGMDYDTDYQRDRVHPNPLGCTKMADSGVGFLATLKPPVAADNTAPNVPARPTLVSKTHNSVTLSWTAVTDNPNPGGVGVASYIVEGGVSPVTVSSGTQTTISGLNPETSYNFTLKARDANGNTSAASPALAVTTDAAPAGGGPTVYFRDTFTGADGPLNAHQPETGAPWNTSIATTPANWQLINGAAKYTGTTGDKILTESGAPSGDYTLLYNVYAAGGKQGFIFRGLNGTNYLYVRYDAAVAGKELKLYKRSDATGAATTTLLHEVAATINTTTNHEIKIVVSGNNIKVYLEGSATAAMDFTLAAADATEYAGRTKVGMYAGGENTSQWNELTVQSNAATSTPVTDNTAPNVPARPTLVSKTHNSVTLSWTAVTDNPNPGGVGVTNYIIEGGPTAVTVGTETQTTIPGLNPETPYNFTLKARDANGNTSTASPALAVTTDAAPTGGPTVYFRDTFSGPDGSLDGHTPETGQPWDTLVATTPANWQLVNGSAKYIGTTGDKIYNESGAPSGDYTLIYKVFAAGGKQGFVFRGLNGTNYLYVRYDAAAAGKELKLYKRSDATGAATTTLLHEVAATINTTTSHEIKIVVSGNNIKVYLEGSATAVMDFTLAAADATEYAGRTKFGMYAGGENQSQWNEVTVQSNTA</sequence>
<dbReference type="HOGENOM" id="CLU_338277_0_0_9"/>